<sequence length="352" mass="38865">MNEFSTSQTPLAFVTGATGLLGNNLVRALLAQGFRVRALVRSPEKAKQQFNGLTIEIVTGDMLDVEAFAPALVGVDVIFHTAAYFRDSYTGGRHWPKLHAANVMGTRALLERAYTAGVRRFVHASSIAVLRGPRGKVVDETMLRDERHADDYYRSKILADQEVLGFLDRYSDFWAAMVLPGWMHGPGDMGPTSAGQTILDVARGKLPGVPPGSVSLVDARDVAKAMIITHRQGRRGERYLAAGRHFTMKELLPLIGEALSVEVPSRRLPLAMLYTVAMLSEIKACLTRKPVLFSWATARALSTENERSHFSVAKSEAELGLIFRPVAETLCDEIAWFRTNGWLPDDERKGSR</sequence>
<dbReference type="Gene3D" id="3.40.50.720">
    <property type="entry name" value="NAD(P)-binding Rossmann-like Domain"/>
    <property type="match status" value="1"/>
</dbReference>
<dbReference type="CDD" id="cd05228">
    <property type="entry name" value="AR_FR_like_1_SDR_e"/>
    <property type="match status" value="1"/>
</dbReference>
<accession>A0ABQ0QJ62</accession>
<protein>
    <submittedName>
        <fullName evidence="2">Nucleoside-diphosphate-sugar epimerase</fullName>
    </submittedName>
</protein>
<evidence type="ECO:0000313" key="2">
    <source>
        <dbReference type="EMBL" id="GBR46659.1"/>
    </source>
</evidence>
<reference evidence="2" key="1">
    <citation type="submission" date="2013-04" db="EMBL/GenBank/DDBJ databases">
        <title>The genome sequencing project of 58 acetic acid bacteria.</title>
        <authorList>
            <person name="Okamoto-Kainuma A."/>
            <person name="Ishikawa M."/>
            <person name="Umino S."/>
            <person name="Koizumi Y."/>
            <person name="Shiwa Y."/>
            <person name="Yoshikawa H."/>
            <person name="Matsutani M."/>
            <person name="Matsushita K."/>
        </authorList>
    </citation>
    <scope>NUCLEOTIDE SEQUENCE</scope>
    <source>
        <strain evidence="2">NBRC 106556</strain>
    </source>
</reference>
<dbReference type="EMBL" id="BAQB01000016">
    <property type="protein sequence ID" value="GBR46659.1"/>
    <property type="molecule type" value="Genomic_DNA"/>
</dbReference>
<feature type="domain" description="NAD-dependent epimerase/dehydratase" evidence="1">
    <location>
        <begin position="13"/>
        <end position="239"/>
    </location>
</feature>
<dbReference type="PANTHER" id="PTHR48079">
    <property type="entry name" value="PROTEIN YEEZ"/>
    <property type="match status" value="1"/>
</dbReference>
<name>A0ABQ0QJ62_9PROT</name>
<dbReference type="PANTHER" id="PTHR48079:SF6">
    <property type="entry name" value="NAD(P)-BINDING DOMAIN-CONTAINING PROTEIN-RELATED"/>
    <property type="match status" value="1"/>
</dbReference>
<evidence type="ECO:0000259" key="1">
    <source>
        <dbReference type="Pfam" id="PF01370"/>
    </source>
</evidence>
<dbReference type="RefSeq" id="WP_068169266.1">
    <property type="nucleotide sequence ID" value="NZ_BAQB01000016.1"/>
</dbReference>
<gene>
    <name evidence="2" type="ORF">AA106556_1187</name>
</gene>
<organism evidence="2 3">
    <name type="scientific">Neokomagataea tanensis NBRC 106556</name>
    <dbReference type="NCBI Taxonomy" id="1223519"/>
    <lineage>
        <taxon>Bacteria</taxon>
        <taxon>Pseudomonadati</taxon>
        <taxon>Pseudomonadota</taxon>
        <taxon>Alphaproteobacteria</taxon>
        <taxon>Acetobacterales</taxon>
        <taxon>Acetobacteraceae</taxon>
        <taxon>Neokomagataea</taxon>
    </lineage>
</organism>
<dbReference type="InterPro" id="IPR051783">
    <property type="entry name" value="NAD(P)-dependent_oxidoreduct"/>
</dbReference>
<dbReference type="Pfam" id="PF01370">
    <property type="entry name" value="Epimerase"/>
    <property type="match status" value="1"/>
</dbReference>
<dbReference type="InterPro" id="IPR036291">
    <property type="entry name" value="NAD(P)-bd_dom_sf"/>
</dbReference>
<evidence type="ECO:0000313" key="3">
    <source>
        <dbReference type="Proteomes" id="UP001062443"/>
    </source>
</evidence>
<comment type="caution">
    <text evidence="2">The sequence shown here is derived from an EMBL/GenBank/DDBJ whole genome shotgun (WGS) entry which is preliminary data.</text>
</comment>
<keyword evidence="3" id="KW-1185">Reference proteome</keyword>
<dbReference type="Proteomes" id="UP001062443">
    <property type="component" value="Unassembled WGS sequence"/>
</dbReference>
<proteinExistence type="predicted"/>
<dbReference type="SUPFAM" id="SSF51735">
    <property type="entry name" value="NAD(P)-binding Rossmann-fold domains"/>
    <property type="match status" value="1"/>
</dbReference>
<dbReference type="InterPro" id="IPR001509">
    <property type="entry name" value="Epimerase_deHydtase"/>
</dbReference>